<dbReference type="InterPro" id="IPR006748">
    <property type="entry name" value="NH2Glyco/OHUrea_AB-resist_kin"/>
</dbReference>
<gene>
    <name evidence="1" type="ORF">AS52_02707</name>
</gene>
<dbReference type="GO" id="GO:0016773">
    <property type="term" value="F:phosphotransferase activity, alcohol group as acceptor"/>
    <property type="evidence" value="ECO:0007669"/>
    <property type="project" value="InterPro"/>
</dbReference>
<dbReference type="SUPFAM" id="SSF56112">
    <property type="entry name" value="Protein kinase-like (PK-like)"/>
    <property type="match status" value="1"/>
</dbReference>
<dbReference type="Proteomes" id="UP000036410">
    <property type="component" value="Chromosome"/>
</dbReference>
<dbReference type="Pfam" id="PF04655">
    <property type="entry name" value="APH_6_hur"/>
    <property type="match status" value="1"/>
</dbReference>
<proteinExistence type="predicted"/>
<sequence length="321" mass="36807">MMSLSEKIGNDKGDKRMHTLPQTFCDTITHLHSHKGQKWLTDFPQLIRYCEQRWHITIHSHFPLSYHFVAPARKADGSELVVKLFVEPSELLHEQEALTAIAGENTVKIVDSDAEKGILLLEKLSPGCPLSSLSTKEEAALIAARLMKSLWRMPQSDSTIEETAVKREKQLREYTQMYPSGIDFLSSETLQHALAVFSELNRTSQQLFLLHGDLHHDNILQSGEAWKIIDPKGLIGEKEYEIIPFLLNHLPKTNVAEAIDHRINIFVKELNVSKKRILLWGYAHSVLGTCWLIEDRQDAASFLRAIEAFQHLFEYYYGHKK</sequence>
<dbReference type="GO" id="GO:0019748">
    <property type="term" value="P:secondary metabolic process"/>
    <property type="evidence" value="ECO:0007669"/>
    <property type="project" value="InterPro"/>
</dbReference>
<keyword evidence="1" id="KW-0418">Kinase</keyword>
<name>A0A806TJ79_PRIMG</name>
<dbReference type="Gene3D" id="3.90.1200.10">
    <property type="match status" value="1"/>
</dbReference>
<keyword evidence="1" id="KW-0808">Transferase</keyword>
<organism evidence="1 2">
    <name type="scientific">Priestia megaterium Q3</name>
    <dbReference type="NCBI Taxonomy" id="1452722"/>
    <lineage>
        <taxon>Bacteria</taxon>
        <taxon>Bacillati</taxon>
        <taxon>Bacillota</taxon>
        <taxon>Bacilli</taxon>
        <taxon>Bacillales</taxon>
        <taxon>Bacillaceae</taxon>
        <taxon>Priestia</taxon>
    </lineage>
</organism>
<dbReference type="AlphaFoldDB" id="A0A806TJ79"/>
<accession>A0A806TJ79</accession>
<dbReference type="GO" id="GO:0016301">
    <property type="term" value="F:kinase activity"/>
    <property type="evidence" value="ECO:0007669"/>
    <property type="project" value="UniProtKB-KW"/>
</dbReference>
<evidence type="ECO:0000313" key="2">
    <source>
        <dbReference type="Proteomes" id="UP000036410"/>
    </source>
</evidence>
<protein>
    <submittedName>
        <fullName evidence="1">Aminoglycoside/hydroxyurea antibiotic resistance kinase</fullName>
    </submittedName>
</protein>
<dbReference type="InterPro" id="IPR011009">
    <property type="entry name" value="Kinase-like_dom_sf"/>
</dbReference>
<evidence type="ECO:0000313" key="1">
    <source>
        <dbReference type="EMBL" id="AKP77668.1"/>
    </source>
</evidence>
<dbReference type="EMBL" id="CP010586">
    <property type="protein sequence ID" value="AKP77668.1"/>
    <property type="molecule type" value="Genomic_DNA"/>
</dbReference>
<reference evidence="1 2" key="1">
    <citation type="submission" date="2015-01" db="EMBL/GenBank/DDBJ databases">
        <title>Genome sequence of bacillus megaterium Q3.</title>
        <authorList>
            <person name="Wang Y."/>
            <person name="Luo K."/>
            <person name="Bai L."/>
            <person name="Luo F."/>
        </authorList>
    </citation>
    <scope>NUCLEOTIDE SEQUENCE [LARGE SCALE GENOMIC DNA]</scope>
    <source>
        <strain evidence="1 2">Q3</strain>
    </source>
</reference>